<evidence type="ECO:0000313" key="3">
    <source>
        <dbReference type="EMBL" id="MED5052952.1"/>
    </source>
</evidence>
<evidence type="ECO:0000256" key="1">
    <source>
        <dbReference type="SAM" id="Phobius"/>
    </source>
</evidence>
<dbReference type="Proteomes" id="UP001339962">
    <property type="component" value="Unassembled WGS sequence"/>
</dbReference>
<feature type="domain" description="GGDEF" evidence="2">
    <location>
        <begin position="257"/>
        <end position="387"/>
    </location>
</feature>
<dbReference type="FunFam" id="3.30.70.270:FF:000001">
    <property type="entry name" value="Diguanylate cyclase domain protein"/>
    <property type="match status" value="1"/>
</dbReference>
<dbReference type="EMBL" id="JARTLI010000036">
    <property type="protein sequence ID" value="MED5052952.1"/>
    <property type="molecule type" value="Genomic_DNA"/>
</dbReference>
<feature type="transmembrane region" description="Helical" evidence="1">
    <location>
        <begin position="173"/>
        <end position="196"/>
    </location>
</feature>
<evidence type="ECO:0000313" key="4">
    <source>
        <dbReference type="Proteomes" id="UP001339962"/>
    </source>
</evidence>
<dbReference type="SUPFAM" id="SSF55073">
    <property type="entry name" value="Nucleotide cyclase"/>
    <property type="match status" value="1"/>
</dbReference>
<gene>
    <name evidence="3" type="ORF">P9850_14170</name>
</gene>
<dbReference type="PROSITE" id="PS50887">
    <property type="entry name" value="GGDEF"/>
    <property type="match status" value="1"/>
</dbReference>
<keyword evidence="1" id="KW-1133">Transmembrane helix</keyword>
<organism evidence="3 4">
    <name type="scientific">Anoxybacteroides rupiense</name>
    <dbReference type="NCBI Taxonomy" id="311460"/>
    <lineage>
        <taxon>Bacteria</taxon>
        <taxon>Bacillati</taxon>
        <taxon>Bacillota</taxon>
        <taxon>Bacilli</taxon>
        <taxon>Bacillales</taxon>
        <taxon>Anoxybacillaceae</taxon>
        <taxon>Anoxybacteroides</taxon>
    </lineage>
</organism>
<dbReference type="InterPro" id="IPR050469">
    <property type="entry name" value="Diguanylate_Cyclase"/>
</dbReference>
<dbReference type="NCBIfam" id="TIGR00254">
    <property type="entry name" value="GGDEF"/>
    <property type="match status" value="1"/>
</dbReference>
<dbReference type="InterPro" id="IPR029787">
    <property type="entry name" value="Nucleotide_cyclase"/>
</dbReference>
<dbReference type="PANTHER" id="PTHR45138:SF9">
    <property type="entry name" value="DIGUANYLATE CYCLASE DGCM-RELATED"/>
    <property type="match status" value="1"/>
</dbReference>
<feature type="transmembrane region" description="Helical" evidence="1">
    <location>
        <begin position="107"/>
        <end position="125"/>
    </location>
</feature>
<dbReference type="Pfam" id="PF00990">
    <property type="entry name" value="GGDEF"/>
    <property type="match status" value="1"/>
</dbReference>
<accession>A0ABD5IYA0</accession>
<dbReference type="EC" id="2.7.7.65" evidence="3"/>
<evidence type="ECO:0000259" key="2">
    <source>
        <dbReference type="PROSITE" id="PS50887"/>
    </source>
</evidence>
<protein>
    <submittedName>
        <fullName evidence="3">GGDEF domain-containing protein</fullName>
        <ecNumber evidence="3">2.7.7.65</ecNumber>
    </submittedName>
</protein>
<keyword evidence="3" id="KW-0808">Transferase</keyword>
<dbReference type="InterPro" id="IPR000160">
    <property type="entry name" value="GGDEF_dom"/>
</dbReference>
<dbReference type="GO" id="GO:0052621">
    <property type="term" value="F:diguanylate cyclase activity"/>
    <property type="evidence" value="ECO:0007669"/>
    <property type="project" value="UniProtKB-EC"/>
</dbReference>
<keyword evidence="1" id="KW-0812">Transmembrane</keyword>
<keyword evidence="1" id="KW-0472">Membrane</keyword>
<sequence length="400" mass="44937">MNNKIKSKFFQLISFDRKLLEAASVINIQRMYLLSWIMGAINIVHIAFFGLNVPSSPQHVVLWYHSIITLHLTMLLANMILGLIAFKIKKQEKEGEKKAYLMQTMSIFLNLLFGILLCVSDQLVTTNINPLLTACIGVGLIFLIPPIIAVVVYAATFFLFFYMVTWTQHVPELLIHIQINSVTATGMGLGISLILWKNHLSKLKQNHVIQEQQRNLEEKNESLQFLATRDALTGLFNRMHFIELANTEAIKNGKTNQEACIIILDIDFFKKVNDDFGHPAGDQILKELSDIIQATLKITDISARLGGEEFIILLPQTGLQLGKEIAEQLRQTIEAHSFSYEGKTIKVTASFGIAKLSHSFHTCYNDADKALYMAKQTGRNRVMAAESQSARNGASTTEPL</sequence>
<dbReference type="Gene3D" id="3.30.70.270">
    <property type="match status" value="1"/>
</dbReference>
<reference evidence="3 4" key="1">
    <citation type="submission" date="2023-03" db="EMBL/GenBank/DDBJ databases">
        <title>Bacillus Genome Sequencing.</title>
        <authorList>
            <person name="Dunlap C."/>
        </authorList>
    </citation>
    <scope>NUCLEOTIDE SEQUENCE [LARGE SCALE GENOMIC DNA]</scope>
    <source>
        <strain evidence="3 4">NRS-38</strain>
    </source>
</reference>
<proteinExistence type="predicted"/>
<feature type="transmembrane region" description="Helical" evidence="1">
    <location>
        <begin position="31"/>
        <end position="51"/>
    </location>
</feature>
<dbReference type="InterPro" id="IPR043128">
    <property type="entry name" value="Rev_trsase/Diguanyl_cyclase"/>
</dbReference>
<comment type="caution">
    <text evidence="3">The sequence shown here is derived from an EMBL/GenBank/DDBJ whole genome shotgun (WGS) entry which is preliminary data.</text>
</comment>
<feature type="transmembrane region" description="Helical" evidence="1">
    <location>
        <begin position="63"/>
        <end position="86"/>
    </location>
</feature>
<keyword evidence="3" id="KW-0548">Nucleotidyltransferase</keyword>
<dbReference type="RefSeq" id="WP_080862564.1">
    <property type="nucleotide sequence ID" value="NZ_JARTLI010000036.1"/>
</dbReference>
<feature type="transmembrane region" description="Helical" evidence="1">
    <location>
        <begin position="131"/>
        <end position="161"/>
    </location>
</feature>
<dbReference type="SMART" id="SM00267">
    <property type="entry name" value="GGDEF"/>
    <property type="match status" value="1"/>
</dbReference>
<dbReference type="PANTHER" id="PTHR45138">
    <property type="entry name" value="REGULATORY COMPONENTS OF SENSORY TRANSDUCTION SYSTEM"/>
    <property type="match status" value="1"/>
</dbReference>
<dbReference type="AlphaFoldDB" id="A0ABD5IYA0"/>
<dbReference type="CDD" id="cd01949">
    <property type="entry name" value="GGDEF"/>
    <property type="match status" value="1"/>
</dbReference>
<name>A0ABD5IYA0_9BACL</name>